<evidence type="ECO:0000256" key="6">
    <source>
        <dbReference type="ARBA" id="ARBA00023128"/>
    </source>
</evidence>
<dbReference type="GO" id="GO:0042645">
    <property type="term" value="C:mitochondrial nucleoid"/>
    <property type="evidence" value="ECO:0007669"/>
    <property type="project" value="Ensembl"/>
</dbReference>
<dbReference type="KEGG" id="hgl:101721332"/>
<evidence type="ECO:0000313" key="9">
    <source>
        <dbReference type="EMBL" id="JAO00778.1"/>
    </source>
</evidence>
<name>A0A0P6JHU8_HETGA</name>
<keyword evidence="8" id="KW-0732">Signal</keyword>
<comment type="similarity">
    <text evidence="2">Belongs to the mTERF family.</text>
</comment>
<dbReference type="AlphaFoldDB" id="A0A0P6JHU8"/>
<keyword evidence="5" id="KW-0805">Transcription regulation</keyword>
<sequence>MPRMTRVPWTLLLLLRSRPHGPCPLRAAQWAATYAPPSAHCTLTTGSQSGKENKRTVEKLREFSVDVRRIRRVKGWVLLEEETYVEEVASVLRELGADAATVASILERCPEAVVCSPTAVAAQRELWQLVCRGELELVRLIEQCPGAFFTIGDQENLRLNIQFFQELGLRSVVISRFLTAASSIFHNPVEKNKQMICFLRDSYLSRGGSEANMKVWLLKLLSQNPFILFNSPAAVRETLEFLQEQGFTDLEILQLLSKLKGSLFHLCPRGIQNSISFAKNAFECTDPDLKQLVLKCPALLYYSVPVLEERLRGLVKEGISIAQIRETPMVLELTPQIVQYRIRKLNSLGYRIKDGHLADLNGTKKEFEANFGKIQAKRERPLFNPVAPLNVEE</sequence>
<dbReference type="InterPro" id="IPR003690">
    <property type="entry name" value="MTERF"/>
</dbReference>
<evidence type="ECO:0000256" key="5">
    <source>
        <dbReference type="ARBA" id="ARBA00023015"/>
    </source>
</evidence>
<dbReference type="PANTHER" id="PTHR15437">
    <property type="entry name" value="TRANSCRIPTION TERMINATION FACTOR, MITOCHONDRIAL"/>
    <property type="match status" value="1"/>
</dbReference>
<evidence type="ECO:0000256" key="7">
    <source>
        <dbReference type="ARBA" id="ARBA00023163"/>
    </source>
</evidence>
<evidence type="ECO:0000256" key="1">
    <source>
        <dbReference type="ARBA" id="ARBA00004173"/>
    </source>
</evidence>
<dbReference type="FunFam" id="1.25.70.10:FF:000003">
    <property type="entry name" value="transcription termination factor 2, mitochondrial"/>
    <property type="match status" value="1"/>
</dbReference>
<comment type="subcellular location">
    <subcellularLocation>
        <location evidence="1">Mitochondrion</location>
    </subcellularLocation>
</comment>
<accession>A0A0P6JHU8</accession>
<evidence type="ECO:0000256" key="3">
    <source>
        <dbReference type="ARBA" id="ARBA00011245"/>
    </source>
</evidence>
<reference evidence="9" key="1">
    <citation type="submission" date="2015-10" db="EMBL/GenBank/DDBJ databases">
        <title>FRAMA: From RNA-seq data to annotated mRNA assemblies.</title>
        <authorList>
            <person name="Bens M."/>
            <person name="Sahm A."/>
            <person name="Jahn N."/>
            <person name="Morhart M."/>
            <person name="Holtze S."/>
            <person name="Hildebrandt T.B."/>
            <person name="Platzer M."/>
            <person name="Szafranski K."/>
        </authorList>
    </citation>
    <scope>NUCLEOTIDE SEQUENCE</scope>
    <source>
        <tissue evidence="9">Heart</tissue>
    </source>
</reference>
<dbReference type="EMBL" id="GEBF01002855">
    <property type="protein sequence ID" value="JAO00778.1"/>
    <property type="molecule type" value="Transcribed_RNA"/>
</dbReference>
<dbReference type="Bgee" id="ENSHGLG00000020579">
    <property type="expression patterns" value="Expressed in heart and 10 other cell types or tissues"/>
</dbReference>
<dbReference type="GO" id="GO:0003677">
    <property type="term" value="F:DNA binding"/>
    <property type="evidence" value="ECO:0007669"/>
    <property type="project" value="Ensembl"/>
</dbReference>
<evidence type="ECO:0000256" key="2">
    <source>
        <dbReference type="ARBA" id="ARBA00007692"/>
    </source>
</evidence>
<dbReference type="OMA" id="PEAVLCN"/>
<evidence type="ECO:0000256" key="8">
    <source>
        <dbReference type="SAM" id="SignalP"/>
    </source>
</evidence>
<gene>
    <name evidence="9" type="primary">MTERFD3</name>
</gene>
<keyword evidence="6" id="KW-0496">Mitochondrion</keyword>
<feature type="chain" id="PRO_5006128987" evidence="8">
    <location>
        <begin position="20"/>
        <end position="393"/>
    </location>
</feature>
<comment type="subunit">
    <text evidence="3">Monomer.</text>
</comment>
<proteinExistence type="inferred from homology"/>
<organism evidence="9">
    <name type="scientific">Heterocephalus glaber</name>
    <name type="common">Naked mole rat</name>
    <dbReference type="NCBI Taxonomy" id="10181"/>
    <lineage>
        <taxon>Eukaryota</taxon>
        <taxon>Metazoa</taxon>
        <taxon>Chordata</taxon>
        <taxon>Craniata</taxon>
        <taxon>Vertebrata</taxon>
        <taxon>Euteleostomi</taxon>
        <taxon>Mammalia</taxon>
        <taxon>Eutheria</taxon>
        <taxon>Euarchontoglires</taxon>
        <taxon>Glires</taxon>
        <taxon>Rodentia</taxon>
        <taxon>Hystricomorpha</taxon>
        <taxon>Bathyergidae</taxon>
        <taxon>Heterocephalus</taxon>
    </lineage>
</organism>
<feature type="signal peptide" evidence="8">
    <location>
        <begin position="1"/>
        <end position="19"/>
    </location>
</feature>
<dbReference type="SMART" id="SM00733">
    <property type="entry name" value="Mterf"/>
    <property type="match status" value="5"/>
</dbReference>
<keyword evidence="7" id="KW-0804">Transcription</keyword>
<dbReference type="PANTHER" id="PTHR15437:SF1">
    <property type="entry name" value="TRANSCRIPTION TERMINATION FACTOR 2, MITOCHONDRIAL"/>
    <property type="match status" value="1"/>
</dbReference>
<dbReference type="InterPro" id="IPR038538">
    <property type="entry name" value="MTERF_sf"/>
</dbReference>
<evidence type="ECO:0000256" key="4">
    <source>
        <dbReference type="ARBA" id="ARBA00022946"/>
    </source>
</evidence>
<dbReference type="GO" id="GO:0006393">
    <property type="term" value="P:termination of mitochondrial transcription"/>
    <property type="evidence" value="ECO:0007669"/>
    <property type="project" value="TreeGrafter"/>
</dbReference>
<dbReference type="Gene3D" id="1.25.70.10">
    <property type="entry name" value="Transcription termination factor 3, mitochondrial"/>
    <property type="match status" value="1"/>
</dbReference>
<dbReference type="Pfam" id="PF02536">
    <property type="entry name" value="mTERF"/>
    <property type="match status" value="1"/>
</dbReference>
<keyword evidence="4" id="KW-0809">Transit peptide</keyword>
<protein>
    <submittedName>
        <fullName evidence="9">mTERF domain-containing protein 3, mitochondrial</fullName>
    </submittedName>
</protein>